<gene>
    <name evidence="2" type="ORF">M983_2989</name>
</gene>
<keyword evidence="2" id="KW-0808">Transferase</keyword>
<dbReference type="Pfam" id="PF02917">
    <property type="entry name" value="Pertussis_S1"/>
    <property type="match status" value="1"/>
</dbReference>
<keyword evidence="3" id="KW-1185">Reference proteome</keyword>
<organism evidence="2 3">
    <name type="scientific">Proteus myxofaciens ATCC 19692</name>
    <dbReference type="NCBI Taxonomy" id="1354337"/>
    <lineage>
        <taxon>Bacteria</taxon>
        <taxon>Pseudomonadati</taxon>
        <taxon>Pseudomonadota</taxon>
        <taxon>Gammaproteobacteria</taxon>
        <taxon>Enterobacterales</taxon>
        <taxon>Morganellaceae</taxon>
        <taxon>Proteus</taxon>
    </lineage>
</organism>
<dbReference type="AlphaFoldDB" id="A0A198FE79"/>
<dbReference type="SUPFAM" id="SSF56399">
    <property type="entry name" value="ADP-ribosylation"/>
    <property type="match status" value="1"/>
</dbReference>
<protein>
    <submittedName>
        <fullName evidence="2">Pertussis toxin subunit 1</fullName>
        <ecNumber evidence="2">2.4.2.30</ecNumber>
    </submittedName>
</protein>
<dbReference type="EMBL" id="LXEN01000150">
    <property type="protein sequence ID" value="OAT22576.1"/>
    <property type="molecule type" value="Genomic_DNA"/>
</dbReference>
<dbReference type="RefSeq" id="WP_066752806.1">
    <property type="nucleotide sequence ID" value="NZ_LXEN01000150.1"/>
</dbReference>
<evidence type="ECO:0000313" key="2">
    <source>
        <dbReference type="EMBL" id="OAT22576.1"/>
    </source>
</evidence>
<dbReference type="GO" id="GO:0005576">
    <property type="term" value="C:extracellular region"/>
    <property type="evidence" value="ECO:0007669"/>
    <property type="project" value="InterPro"/>
</dbReference>
<accession>A0A198FE79</accession>
<dbReference type="GO" id="GO:0003950">
    <property type="term" value="F:NAD+ poly-ADP-ribosyltransferase activity"/>
    <property type="evidence" value="ECO:0007669"/>
    <property type="project" value="UniProtKB-EC"/>
</dbReference>
<dbReference type="STRING" id="1354337.M983_2989"/>
<dbReference type="Proteomes" id="UP000094023">
    <property type="component" value="Unassembled WGS sequence"/>
</dbReference>
<proteinExistence type="predicted"/>
<reference evidence="2 3" key="1">
    <citation type="submission" date="2016-04" db="EMBL/GenBank/DDBJ databases">
        <title>ATOL: Assembling a taxonomically balanced genome-scale reconstruction of the evolutionary history of the Enterobacteriaceae.</title>
        <authorList>
            <person name="Plunkett G.III."/>
            <person name="Neeno-Eckwall E.C."/>
            <person name="Glasner J.D."/>
            <person name="Perna N.T."/>
        </authorList>
    </citation>
    <scope>NUCLEOTIDE SEQUENCE [LARGE SCALE GENOMIC DNA]</scope>
    <source>
        <strain evidence="2 3">ATCC 19692</strain>
    </source>
</reference>
<evidence type="ECO:0000256" key="1">
    <source>
        <dbReference type="SAM" id="SignalP"/>
    </source>
</evidence>
<comment type="caution">
    <text evidence="2">The sequence shown here is derived from an EMBL/GenBank/DDBJ whole genome shotgun (WGS) entry which is preliminary data.</text>
</comment>
<name>A0A198FE79_9GAMM</name>
<dbReference type="OrthoDB" id="6446522at2"/>
<dbReference type="InterPro" id="IPR003898">
    <property type="entry name" value="Borpert_toxA"/>
</dbReference>
<feature type="chain" id="PRO_5008278769" evidence="1">
    <location>
        <begin position="23"/>
        <end position="263"/>
    </location>
</feature>
<dbReference type="Gene3D" id="3.90.210.10">
    <property type="entry name" value="Heat-Labile Enterotoxin, subunit A"/>
    <property type="match status" value="1"/>
</dbReference>
<sequence>MNKFFSYLFVFIAVISAPPSFANPILPEVVYRVDSRSPNDIFTNGFHTWGSNTELLHHLVGDTSRNHTDGLISTTSSLDAALQIAADTMPIEGDESWLYLIVPNNNFYSVNDSLLNAATNHNISESISNQSLNFYTRFNWQLEYASRGNINSSQIVLAGQLRNVNGRIVSVDNSTRFNVHYIQTSPSINSGYLIPSQSVDNLPVYYFGDYDDEPVGIFFDPDINGCNNLFKKSMECKSVAYSEFKKSVISELNGVLFVSFLNI</sequence>
<keyword evidence="2" id="KW-0328">Glycosyltransferase</keyword>
<evidence type="ECO:0000313" key="3">
    <source>
        <dbReference type="Proteomes" id="UP000094023"/>
    </source>
</evidence>
<feature type="signal peptide" evidence="1">
    <location>
        <begin position="1"/>
        <end position="22"/>
    </location>
</feature>
<keyword evidence="1" id="KW-0732">Signal</keyword>
<dbReference type="EC" id="2.4.2.30" evidence="2"/>